<comment type="caution">
    <text evidence="3">The sequence shown here is derived from an EMBL/GenBank/DDBJ whole genome shotgun (WGS) entry which is preliminary data.</text>
</comment>
<feature type="signal peptide" evidence="2">
    <location>
        <begin position="1"/>
        <end position="25"/>
    </location>
</feature>
<evidence type="ECO:0000256" key="1">
    <source>
        <dbReference type="SAM" id="Phobius"/>
    </source>
</evidence>
<organism evidence="3 4">
    <name type="scientific">Ceratodon purpureus</name>
    <name type="common">Fire moss</name>
    <name type="synonym">Dicranum purpureum</name>
    <dbReference type="NCBI Taxonomy" id="3225"/>
    <lineage>
        <taxon>Eukaryota</taxon>
        <taxon>Viridiplantae</taxon>
        <taxon>Streptophyta</taxon>
        <taxon>Embryophyta</taxon>
        <taxon>Bryophyta</taxon>
        <taxon>Bryophytina</taxon>
        <taxon>Bryopsida</taxon>
        <taxon>Dicranidae</taxon>
        <taxon>Pseudoditrichales</taxon>
        <taxon>Ditrichaceae</taxon>
        <taxon>Ceratodon</taxon>
    </lineage>
</organism>
<evidence type="ECO:0000313" key="3">
    <source>
        <dbReference type="EMBL" id="KAG0584619.1"/>
    </source>
</evidence>
<keyword evidence="1" id="KW-0812">Transmembrane</keyword>
<evidence type="ECO:0000256" key="2">
    <source>
        <dbReference type="SAM" id="SignalP"/>
    </source>
</evidence>
<feature type="transmembrane region" description="Helical" evidence="1">
    <location>
        <begin position="37"/>
        <end position="62"/>
    </location>
</feature>
<protein>
    <submittedName>
        <fullName evidence="3">Uncharacterized protein</fullName>
    </submittedName>
</protein>
<keyword evidence="1" id="KW-0472">Membrane</keyword>
<accession>A0A8T0INQ0</accession>
<dbReference type="Proteomes" id="UP000822688">
    <property type="component" value="Chromosome 3"/>
</dbReference>
<dbReference type="AlphaFoldDB" id="A0A8T0INQ0"/>
<keyword evidence="4" id="KW-1185">Reference proteome</keyword>
<dbReference type="EMBL" id="CM026423">
    <property type="protein sequence ID" value="KAG0584619.1"/>
    <property type="molecule type" value="Genomic_DNA"/>
</dbReference>
<evidence type="ECO:0000313" key="4">
    <source>
        <dbReference type="Proteomes" id="UP000822688"/>
    </source>
</evidence>
<sequence>MSHKLHNPWLHHLLLPTTLLQPSATKGTLACGLGLQFLQSLLLIFLLLKVLMSVCTSSYSFSLPLEAFKGFRLPQVRFELPLCFFSSSLSCKNASSSTCSVLSK</sequence>
<name>A0A8T0INQ0_CERPU</name>
<gene>
    <name evidence="3" type="ORF">KC19_3G223100</name>
</gene>
<proteinExistence type="predicted"/>
<feature type="chain" id="PRO_5035907872" evidence="2">
    <location>
        <begin position="26"/>
        <end position="104"/>
    </location>
</feature>
<keyword evidence="2" id="KW-0732">Signal</keyword>
<reference evidence="3" key="1">
    <citation type="submission" date="2020-06" db="EMBL/GenBank/DDBJ databases">
        <title>WGS assembly of Ceratodon purpureus strain R40.</title>
        <authorList>
            <person name="Carey S.B."/>
            <person name="Jenkins J."/>
            <person name="Shu S."/>
            <person name="Lovell J.T."/>
            <person name="Sreedasyam A."/>
            <person name="Maumus F."/>
            <person name="Tiley G.P."/>
            <person name="Fernandez-Pozo N."/>
            <person name="Barry K."/>
            <person name="Chen C."/>
            <person name="Wang M."/>
            <person name="Lipzen A."/>
            <person name="Daum C."/>
            <person name="Saski C.A."/>
            <person name="Payton A.C."/>
            <person name="Mcbreen J.C."/>
            <person name="Conrad R.E."/>
            <person name="Kollar L.M."/>
            <person name="Olsson S."/>
            <person name="Huttunen S."/>
            <person name="Landis J.B."/>
            <person name="Wickett N.J."/>
            <person name="Johnson M.G."/>
            <person name="Rensing S.A."/>
            <person name="Grimwood J."/>
            <person name="Schmutz J."/>
            <person name="Mcdaniel S.F."/>
        </authorList>
    </citation>
    <scope>NUCLEOTIDE SEQUENCE</scope>
    <source>
        <strain evidence="3">R40</strain>
    </source>
</reference>
<keyword evidence="1" id="KW-1133">Transmembrane helix</keyword>